<dbReference type="EMBL" id="JACVVK020000146">
    <property type="protein sequence ID" value="KAK7488795.1"/>
    <property type="molecule type" value="Genomic_DNA"/>
</dbReference>
<feature type="region of interest" description="Disordered" evidence="9">
    <location>
        <begin position="441"/>
        <end position="470"/>
    </location>
</feature>
<dbReference type="PANTHER" id="PTHR21461">
    <property type="entry name" value="GLYCOSYLTRANSFERASE FAMILY 92 PROTEIN"/>
    <property type="match status" value="1"/>
</dbReference>
<keyword evidence="6" id="KW-1133">Transmembrane helix</keyword>
<sequence>MGLRIQTSMTMWNPKVASRRLLMFAVLLVLCVVMMRVLWGTTTVALKAGSYRGDSLLFESDQTGSSDLMESPVRVPGTRVTVMSAVYRRHFPTYKHHSLMLTGWMEITSTFDNIVCCLATSENPFTEHTQIRALVHHMNDVQAKATDARFCDVHFICALPDESDLTFSVVSFSSVSCESSQDKSGNLVVHRPYVLHSPFVRGAEDTRHTDSGVGYARFDSKQNRNVWHTAISKTQNDIQMSEDGHLRSFQPVITRTGDVDTVHKTPAKRSDRVGQTDTENERHFSKHAGQAARKAQLTLAACVGLVTLEDVKNVLKIIEWVEYYRTMGVERIQLFYEKAEPGVLAVLEFYRANGFLNALRWNFCEPPRLTCDEDAQKQTELWQDMMYNDCLHRLSSYKFILFTQPEKLFLPAQQNATLSTALQSLLNAQPQTATVRLKTQTIPPCERSDQDQGQGERGQGRSQAFTNDLACPPAGNETVLEDAWVTLPLKVAYVAHRLTHAPLTDSDT</sequence>
<dbReference type="GO" id="GO:0016020">
    <property type="term" value="C:membrane"/>
    <property type="evidence" value="ECO:0007669"/>
    <property type="project" value="UniProtKB-SubCell"/>
</dbReference>
<evidence type="ECO:0000256" key="2">
    <source>
        <dbReference type="ARBA" id="ARBA00007647"/>
    </source>
</evidence>
<evidence type="ECO:0000256" key="1">
    <source>
        <dbReference type="ARBA" id="ARBA00004167"/>
    </source>
</evidence>
<evidence type="ECO:0000256" key="5">
    <source>
        <dbReference type="ARBA" id="ARBA00022692"/>
    </source>
</evidence>
<proteinExistence type="inferred from homology"/>
<evidence type="ECO:0000256" key="8">
    <source>
        <dbReference type="RuleBase" id="RU366017"/>
    </source>
</evidence>
<evidence type="ECO:0000256" key="3">
    <source>
        <dbReference type="ARBA" id="ARBA00022676"/>
    </source>
</evidence>
<dbReference type="InterPro" id="IPR008166">
    <property type="entry name" value="Glyco_transf_92"/>
</dbReference>
<accession>A0ABD0KP31</accession>
<evidence type="ECO:0000313" key="11">
    <source>
        <dbReference type="Proteomes" id="UP001519460"/>
    </source>
</evidence>
<gene>
    <name evidence="10" type="ORF">BaRGS_00019930</name>
</gene>
<comment type="similarity">
    <text evidence="2 8">Belongs to the glycosyltransferase 92 family.</text>
</comment>
<comment type="subcellular location">
    <subcellularLocation>
        <location evidence="1">Membrane</location>
        <topology evidence="1">Single-pass membrane protein</topology>
    </subcellularLocation>
</comment>
<dbReference type="AlphaFoldDB" id="A0ABD0KP31"/>
<evidence type="ECO:0000256" key="9">
    <source>
        <dbReference type="SAM" id="MobiDB-lite"/>
    </source>
</evidence>
<evidence type="ECO:0000256" key="4">
    <source>
        <dbReference type="ARBA" id="ARBA00022679"/>
    </source>
</evidence>
<keyword evidence="5" id="KW-0812">Transmembrane</keyword>
<dbReference type="Proteomes" id="UP001519460">
    <property type="component" value="Unassembled WGS sequence"/>
</dbReference>
<feature type="non-terminal residue" evidence="10">
    <location>
        <position position="508"/>
    </location>
</feature>
<keyword evidence="3 8" id="KW-0328">Glycosyltransferase</keyword>
<keyword evidence="4 8" id="KW-0808">Transferase</keyword>
<organism evidence="10 11">
    <name type="scientific">Batillaria attramentaria</name>
    <dbReference type="NCBI Taxonomy" id="370345"/>
    <lineage>
        <taxon>Eukaryota</taxon>
        <taxon>Metazoa</taxon>
        <taxon>Spiralia</taxon>
        <taxon>Lophotrochozoa</taxon>
        <taxon>Mollusca</taxon>
        <taxon>Gastropoda</taxon>
        <taxon>Caenogastropoda</taxon>
        <taxon>Sorbeoconcha</taxon>
        <taxon>Cerithioidea</taxon>
        <taxon>Batillariidae</taxon>
        <taxon>Batillaria</taxon>
    </lineage>
</organism>
<comment type="caution">
    <text evidence="10">The sequence shown here is derived from an EMBL/GenBank/DDBJ whole genome shotgun (WGS) entry which is preliminary data.</text>
</comment>
<evidence type="ECO:0000256" key="7">
    <source>
        <dbReference type="ARBA" id="ARBA00023136"/>
    </source>
</evidence>
<protein>
    <recommendedName>
        <fullName evidence="8">Glycosyltransferase family 92 protein</fullName>
        <ecNumber evidence="8">2.4.1.-</ecNumber>
    </recommendedName>
</protein>
<name>A0ABD0KP31_9CAEN</name>
<dbReference type="GO" id="GO:0016757">
    <property type="term" value="F:glycosyltransferase activity"/>
    <property type="evidence" value="ECO:0007669"/>
    <property type="project" value="UniProtKB-UniRule"/>
</dbReference>
<evidence type="ECO:0000313" key="10">
    <source>
        <dbReference type="EMBL" id="KAK7488795.1"/>
    </source>
</evidence>
<dbReference type="EC" id="2.4.1.-" evidence="8"/>
<keyword evidence="11" id="KW-1185">Reference proteome</keyword>
<reference evidence="10 11" key="1">
    <citation type="journal article" date="2023" name="Sci. Data">
        <title>Genome assembly of the Korean intertidal mud-creeper Batillaria attramentaria.</title>
        <authorList>
            <person name="Patra A.K."/>
            <person name="Ho P.T."/>
            <person name="Jun S."/>
            <person name="Lee S.J."/>
            <person name="Kim Y."/>
            <person name="Won Y.J."/>
        </authorList>
    </citation>
    <scope>NUCLEOTIDE SEQUENCE [LARGE SCALE GENOMIC DNA]</scope>
    <source>
        <strain evidence="10">Wonlab-2016</strain>
    </source>
</reference>
<dbReference type="PANTHER" id="PTHR21461:SF69">
    <property type="entry name" value="GLYCOSYLTRANSFERASE FAMILY 92 PROTEIN"/>
    <property type="match status" value="1"/>
</dbReference>
<dbReference type="Pfam" id="PF01697">
    <property type="entry name" value="Glyco_transf_92"/>
    <property type="match status" value="1"/>
</dbReference>
<evidence type="ECO:0000256" key="6">
    <source>
        <dbReference type="ARBA" id="ARBA00022989"/>
    </source>
</evidence>
<keyword evidence="7" id="KW-0472">Membrane</keyword>